<organism evidence="2 3">
    <name type="scientific">Candidatus Viadribacter manganicus</name>
    <dbReference type="NCBI Taxonomy" id="1759059"/>
    <lineage>
        <taxon>Bacteria</taxon>
        <taxon>Pseudomonadati</taxon>
        <taxon>Pseudomonadota</taxon>
        <taxon>Alphaproteobacteria</taxon>
        <taxon>Hyphomonadales</taxon>
        <taxon>Hyphomonadaceae</taxon>
        <taxon>Candidatus Viadribacter</taxon>
    </lineage>
</organism>
<dbReference type="OrthoDB" id="9771666at2"/>
<dbReference type="RefSeq" id="WP_066771088.1">
    <property type="nucleotide sequence ID" value="NZ_CP013244.1"/>
</dbReference>
<name>A0A1B1AIA4_9PROT</name>
<evidence type="ECO:0000313" key="3">
    <source>
        <dbReference type="Proteomes" id="UP000092498"/>
    </source>
</evidence>
<dbReference type="STRING" id="1759059.ATE48_10415"/>
<dbReference type="Gene3D" id="3.40.50.1820">
    <property type="entry name" value="alpha/beta hydrolase"/>
    <property type="match status" value="1"/>
</dbReference>
<dbReference type="InParanoid" id="A0A1B1AIA4"/>
<sequence length="229" mass="24663">MGEWVEVQGPDGAFKAYVARPSGTPKGAVVAIQEIFGVNAVMRGKADWLAREGFLAVSPDLFWRIKPGIDLTDQSEAEWKQALDYMNQLDKSASVKDVQATLTWARTQGVSKAGVLGYCMGGYIAFLTACRTDTDASVAYHGGGIHTALGEAGAIKKPVMLHNPMKDGFIPADALNTIRETLKNNPLVTVCEYAEQDHAFTREGGAHYDEGAKQLADGRTIAFLNKALA</sequence>
<dbReference type="PANTHER" id="PTHR46623">
    <property type="entry name" value="CARBOXYMETHYLENEBUTENOLIDASE-RELATED"/>
    <property type="match status" value="1"/>
</dbReference>
<accession>A0A1B1AIA4</accession>
<dbReference type="PANTHER" id="PTHR46623:SF6">
    <property type="entry name" value="ALPHA_BETA-HYDROLASES SUPERFAMILY PROTEIN"/>
    <property type="match status" value="1"/>
</dbReference>
<evidence type="ECO:0000313" key="2">
    <source>
        <dbReference type="EMBL" id="ANP46299.1"/>
    </source>
</evidence>
<dbReference type="InterPro" id="IPR029058">
    <property type="entry name" value="AB_hydrolase_fold"/>
</dbReference>
<protein>
    <submittedName>
        <fullName evidence="2">Carboxymethylenebutenolidase</fullName>
    </submittedName>
</protein>
<dbReference type="GO" id="GO:0016787">
    <property type="term" value="F:hydrolase activity"/>
    <property type="evidence" value="ECO:0007669"/>
    <property type="project" value="InterPro"/>
</dbReference>
<dbReference type="InterPro" id="IPR051049">
    <property type="entry name" value="Dienelactone_hydrolase-like"/>
</dbReference>
<dbReference type="InterPro" id="IPR002925">
    <property type="entry name" value="Dienelactn_hydro"/>
</dbReference>
<feature type="domain" description="Dienelactone hydrolase" evidence="1">
    <location>
        <begin position="14"/>
        <end position="227"/>
    </location>
</feature>
<reference evidence="2 3" key="1">
    <citation type="submission" date="2015-11" db="EMBL/GenBank/DDBJ databases">
        <title>Whole-Genome Sequence of Candidatus Oderbacter manganicum from the National Park Lower Oder Valley, Germany.</title>
        <authorList>
            <person name="Braun B."/>
            <person name="Liere K."/>
            <person name="Szewzyk U."/>
        </authorList>
    </citation>
    <scope>NUCLEOTIDE SEQUENCE [LARGE SCALE GENOMIC DNA]</scope>
    <source>
        <strain evidence="2 3">OTSz_A_272</strain>
    </source>
</reference>
<gene>
    <name evidence="2" type="ORF">ATE48_10415</name>
</gene>
<dbReference type="EMBL" id="CP013244">
    <property type="protein sequence ID" value="ANP46299.1"/>
    <property type="molecule type" value="Genomic_DNA"/>
</dbReference>
<dbReference type="SUPFAM" id="SSF53474">
    <property type="entry name" value="alpha/beta-Hydrolases"/>
    <property type="match status" value="1"/>
</dbReference>
<dbReference type="Pfam" id="PF01738">
    <property type="entry name" value="DLH"/>
    <property type="match status" value="1"/>
</dbReference>
<dbReference type="Proteomes" id="UP000092498">
    <property type="component" value="Chromosome"/>
</dbReference>
<keyword evidence="3" id="KW-1185">Reference proteome</keyword>
<evidence type="ECO:0000259" key="1">
    <source>
        <dbReference type="Pfam" id="PF01738"/>
    </source>
</evidence>
<dbReference type="AlphaFoldDB" id="A0A1B1AIA4"/>
<dbReference type="KEGG" id="cbot:ATE48_10415"/>
<proteinExistence type="predicted"/>